<evidence type="ECO:0000313" key="7">
    <source>
        <dbReference type="EMBL" id="NMI00070.1"/>
    </source>
</evidence>
<dbReference type="Proteomes" id="UP000820669">
    <property type="component" value="Unassembled WGS sequence"/>
</dbReference>
<comment type="subcellular location">
    <subcellularLocation>
        <location evidence="1">Secreted</location>
    </subcellularLocation>
</comment>
<accession>A0ABX1SIH6</accession>
<dbReference type="InterPro" id="IPR029052">
    <property type="entry name" value="Metallo-depent_PP-like"/>
</dbReference>
<evidence type="ECO:0000259" key="6">
    <source>
        <dbReference type="Pfam" id="PF24517"/>
    </source>
</evidence>
<evidence type="ECO:0000256" key="4">
    <source>
        <dbReference type="SAM" id="SignalP"/>
    </source>
</evidence>
<evidence type="ECO:0000313" key="8">
    <source>
        <dbReference type="Proteomes" id="UP000820669"/>
    </source>
</evidence>
<protein>
    <submittedName>
        <fullName evidence="7">DNRLRE domain-containing protein</fullName>
    </submittedName>
</protein>
<dbReference type="RefSeq" id="WP_169383550.1">
    <property type="nucleotide sequence ID" value="NZ_JAAXLA010000048.1"/>
</dbReference>
<comment type="caution">
    <text evidence="7">The sequence shown here is derived from an EMBL/GenBank/DDBJ whole genome shotgun (WGS) entry which is preliminary data.</text>
</comment>
<feature type="signal peptide" evidence="4">
    <location>
        <begin position="1"/>
        <end position="29"/>
    </location>
</feature>
<dbReference type="SUPFAM" id="SSF56300">
    <property type="entry name" value="Metallo-dependent phosphatases"/>
    <property type="match status" value="1"/>
</dbReference>
<organism evidence="7 8">
    <name type="scientific">Pseudonocardia acidicola</name>
    <dbReference type="NCBI Taxonomy" id="2724939"/>
    <lineage>
        <taxon>Bacteria</taxon>
        <taxon>Bacillati</taxon>
        <taxon>Actinomycetota</taxon>
        <taxon>Actinomycetes</taxon>
        <taxon>Pseudonocardiales</taxon>
        <taxon>Pseudonocardiaceae</taxon>
        <taxon>Pseudonocardia</taxon>
    </lineage>
</organism>
<gene>
    <name evidence="7" type="ORF">HF526_22555</name>
</gene>
<keyword evidence="8" id="KW-1185">Reference proteome</keyword>
<dbReference type="NCBIfam" id="NF033679">
    <property type="entry name" value="DNRLRE_dom"/>
    <property type="match status" value="1"/>
</dbReference>
<reference evidence="7 8" key="1">
    <citation type="submission" date="2020-04" db="EMBL/GenBank/DDBJ databases">
        <authorList>
            <person name="Klaysubun C."/>
            <person name="Duangmal K."/>
            <person name="Lipun K."/>
        </authorList>
    </citation>
    <scope>NUCLEOTIDE SEQUENCE [LARGE SCALE GENOMIC DNA]</scope>
    <source>
        <strain evidence="7 8">K10HN5</strain>
    </source>
</reference>
<feature type="domain" description="Calcineurin-like phosphoesterase" evidence="5">
    <location>
        <begin position="231"/>
        <end position="394"/>
    </location>
</feature>
<dbReference type="Pfam" id="PF00149">
    <property type="entry name" value="Metallophos"/>
    <property type="match status" value="1"/>
</dbReference>
<evidence type="ECO:0000256" key="1">
    <source>
        <dbReference type="ARBA" id="ARBA00004613"/>
    </source>
</evidence>
<keyword evidence="2" id="KW-0964">Secreted</keyword>
<evidence type="ECO:0000256" key="3">
    <source>
        <dbReference type="ARBA" id="ARBA00022729"/>
    </source>
</evidence>
<feature type="domain" description="Carbohydrate-binding module family 96" evidence="6">
    <location>
        <begin position="32"/>
        <end position="179"/>
    </location>
</feature>
<dbReference type="PANTHER" id="PTHR22953:SF153">
    <property type="entry name" value="PURPLE ACID PHOSPHATASE"/>
    <property type="match status" value="1"/>
</dbReference>
<dbReference type="PANTHER" id="PTHR22953">
    <property type="entry name" value="ACID PHOSPHATASE RELATED"/>
    <property type="match status" value="1"/>
</dbReference>
<dbReference type="Pfam" id="PF24517">
    <property type="entry name" value="CBM96"/>
    <property type="match status" value="1"/>
</dbReference>
<dbReference type="InterPro" id="IPR055372">
    <property type="entry name" value="CBM96"/>
</dbReference>
<dbReference type="InterPro" id="IPR039331">
    <property type="entry name" value="PAPs-like"/>
</dbReference>
<evidence type="ECO:0000259" key="5">
    <source>
        <dbReference type="Pfam" id="PF00149"/>
    </source>
</evidence>
<evidence type="ECO:0000256" key="2">
    <source>
        <dbReference type="ARBA" id="ARBA00022525"/>
    </source>
</evidence>
<keyword evidence="3 4" id="KW-0732">Signal</keyword>
<name>A0ABX1SIH6_9PSEU</name>
<proteinExistence type="predicted"/>
<dbReference type="Gene3D" id="3.60.21.10">
    <property type="match status" value="1"/>
</dbReference>
<sequence>MIRRRTTLTLLTVAVVAAALLTGSTGVAAAASTTFTADADTYVQADQPTVNRGTAVDLRADASPVYNGFLRFTVSGLTETPSRVTLKLFSRSTGSVNARLQSVADNSWTETGVTAGNAPALGPVVATSGALTAGQYASFDLTSRVTANGTYSFALTTGSTAVRIFDSREGANPPQLVVESGDPFPPSNDPFVLAAGDVACAPDESGFNGGLGVPGQCHMKATSDLLLANPAAAVLALGDTQYNSGDPAAYTASYDPSWGRVKAITKPVVGNHEYGQSGASGYFGYFGDAATPRQPGCRKACEGYYSFDVGSWHIAMINTECTRIGGGTGCAVGSPQYQWLDADLAAHPNRCTMVVGHRPRWSSNSFASADIAPLVDVMYARGVDMMLTGHAHSYERFAPQNPSGQRDDATGIRQFVVGTGGENSSGFGTVVANSEVRKNTIFGVLKVILHPAGYDWTFRPDPDTPFADSGSGVCH</sequence>
<dbReference type="InterPro" id="IPR004843">
    <property type="entry name" value="Calcineurin-like_PHP"/>
</dbReference>
<feature type="chain" id="PRO_5045932500" evidence="4">
    <location>
        <begin position="30"/>
        <end position="475"/>
    </location>
</feature>
<dbReference type="EMBL" id="JAAXLA010000048">
    <property type="protein sequence ID" value="NMI00070.1"/>
    <property type="molecule type" value="Genomic_DNA"/>
</dbReference>